<dbReference type="Pfam" id="PF06686">
    <property type="entry name" value="SpoIIIAC"/>
    <property type="match status" value="2"/>
</dbReference>
<evidence type="ECO:0000313" key="3">
    <source>
        <dbReference type="Proteomes" id="UP000036923"/>
    </source>
</evidence>
<reference evidence="3" key="1">
    <citation type="submission" date="2015-07" db="EMBL/GenBank/DDBJ databases">
        <title>Near-Complete Genome Sequence of the Cellulolytic Bacterium Bacteroides (Pseudobacteroides) cellulosolvens ATCC 35603.</title>
        <authorList>
            <person name="Dassa B."/>
            <person name="Utturkar S.M."/>
            <person name="Klingeman D.M."/>
            <person name="Hurt R.A."/>
            <person name="Keller M."/>
            <person name="Xu J."/>
            <person name="Reddy Y.H.K."/>
            <person name="Borovok I."/>
            <person name="Grinberg I.R."/>
            <person name="Lamed R."/>
            <person name="Zhivin O."/>
            <person name="Bayer E.A."/>
            <person name="Brown S.D."/>
        </authorList>
    </citation>
    <scope>NUCLEOTIDE SEQUENCE [LARGE SCALE GENOMIC DNA]</scope>
    <source>
        <strain evidence="3">DSM 2933</strain>
    </source>
</reference>
<dbReference type="eggNOG" id="ENOG5032SJW">
    <property type="taxonomic scope" value="Bacteria"/>
</dbReference>
<keyword evidence="1" id="KW-0812">Transmembrane</keyword>
<evidence type="ECO:0000313" key="2">
    <source>
        <dbReference type="EMBL" id="KNY26694.1"/>
    </source>
</evidence>
<feature type="transmembrane region" description="Helical" evidence="1">
    <location>
        <begin position="66"/>
        <end position="85"/>
    </location>
</feature>
<keyword evidence="1" id="KW-1133">Transmembrane helix</keyword>
<dbReference type="RefSeq" id="WP_036938200.1">
    <property type="nucleotide sequence ID" value="NZ_JQKC01000006.1"/>
</dbReference>
<evidence type="ECO:0000256" key="1">
    <source>
        <dbReference type="SAM" id="Phobius"/>
    </source>
</evidence>
<dbReference type="InterPro" id="IPR025664">
    <property type="entry name" value="Spore_III_AC/AD"/>
</dbReference>
<gene>
    <name evidence="2" type="ORF">Bccel_1959</name>
</gene>
<name>A0A0L6JLR6_9FIRM</name>
<feature type="transmembrane region" description="Helical" evidence="1">
    <location>
        <begin position="6"/>
        <end position="23"/>
    </location>
</feature>
<protein>
    <submittedName>
        <fullName evidence="2">Stage III sporulation protein AD</fullName>
    </submittedName>
</protein>
<dbReference type="STRING" id="398512.Bccel_1959"/>
<organism evidence="2 3">
    <name type="scientific">Pseudobacteroides cellulosolvens ATCC 35603 = DSM 2933</name>
    <dbReference type="NCBI Taxonomy" id="398512"/>
    <lineage>
        <taxon>Bacteria</taxon>
        <taxon>Bacillati</taxon>
        <taxon>Bacillota</taxon>
        <taxon>Clostridia</taxon>
        <taxon>Eubacteriales</taxon>
        <taxon>Oscillospiraceae</taxon>
        <taxon>Pseudobacteroides</taxon>
    </lineage>
</organism>
<dbReference type="AlphaFoldDB" id="A0A0L6JLR6"/>
<dbReference type="PATRIC" id="fig|398512.5.peg.2040"/>
<keyword evidence="3" id="KW-1185">Reference proteome</keyword>
<sequence>MDIIQIVGLGIIATVFIVLLKSLRPEIAMLISIITGVAIFIVVAGKLSSIVEILNNIAGKAGVDTAYLSTLLKIIGIAYIVEFGAEICKDAGESAIASKIELAGKVAIIFLAVPIITALLDLIIKVMP</sequence>
<accession>A0A0L6JLR6</accession>
<dbReference type="OrthoDB" id="1682150at2"/>
<feature type="transmembrane region" description="Helical" evidence="1">
    <location>
        <begin position="106"/>
        <end position="124"/>
    </location>
</feature>
<feature type="transmembrane region" description="Helical" evidence="1">
    <location>
        <begin position="30"/>
        <end position="54"/>
    </location>
</feature>
<dbReference type="InterPro" id="IPR014211">
    <property type="entry name" value="Spore_III_AD"/>
</dbReference>
<proteinExistence type="predicted"/>
<keyword evidence="1" id="KW-0472">Membrane</keyword>
<dbReference type="EMBL" id="LGTC01000001">
    <property type="protein sequence ID" value="KNY26694.1"/>
    <property type="molecule type" value="Genomic_DNA"/>
</dbReference>
<dbReference type="Proteomes" id="UP000036923">
    <property type="component" value="Unassembled WGS sequence"/>
</dbReference>
<dbReference type="NCBIfam" id="TIGR02849">
    <property type="entry name" value="spore_III_AD"/>
    <property type="match status" value="1"/>
</dbReference>
<comment type="caution">
    <text evidence="2">The sequence shown here is derived from an EMBL/GenBank/DDBJ whole genome shotgun (WGS) entry which is preliminary data.</text>
</comment>